<sequence>MSVVPRSRKRGRQSLGAASPSVQPAPSASHTGGQSSSIPSCESACSMQRGPSSLTTAAQSAVRSRLRVRNQMPCVLPACELGGPVDAGPSSLITPAQSAGAGIQALFDDSHERDLDNLIKLMSCYRIEGYKCTRAPSLMRVARHAAAISMDSSTPITPIADTNDIPRFYFNFTAKKDLDKSVNRNDTLTDFIGKVDRVTATQTESRGVLTKIMLQESSRVDVEALNATDHHVIAAITGLRVTKPLGQLQLQSTGATVVHIDPNIEMARSVASRYCITATLSDNTGSLTATLFGNAVASLVGLSCYDMIKEHGHTDDSKMPDILHSVKGIVDTNY</sequence>
<keyword evidence="3" id="KW-1185">Reference proteome</keyword>
<name>A0AAP0DNZ1_9ASTR</name>
<dbReference type="PANTHER" id="PTHR48463:SF1">
    <property type="entry name" value="DUF223 DOMAIN-CONTAINING PROTEIN"/>
    <property type="match status" value="1"/>
</dbReference>
<dbReference type="AlphaFoldDB" id="A0AAP0DNZ1"/>
<evidence type="ECO:0000313" key="2">
    <source>
        <dbReference type="EMBL" id="KAK9076548.1"/>
    </source>
</evidence>
<gene>
    <name evidence="2" type="ORF">SSX86_004882</name>
</gene>
<protein>
    <submittedName>
        <fullName evidence="2">Uncharacterized protein</fullName>
    </submittedName>
</protein>
<dbReference type="EMBL" id="JBCNJP010000007">
    <property type="protein sequence ID" value="KAK9076548.1"/>
    <property type="molecule type" value="Genomic_DNA"/>
</dbReference>
<dbReference type="PANTHER" id="PTHR48463">
    <property type="entry name" value="DUF223 DOMAIN-CONTAINING PROTEIN"/>
    <property type="match status" value="1"/>
</dbReference>
<organism evidence="2 3">
    <name type="scientific">Deinandra increscens subsp. villosa</name>
    <dbReference type="NCBI Taxonomy" id="3103831"/>
    <lineage>
        <taxon>Eukaryota</taxon>
        <taxon>Viridiplantae</taxon>
        <taxon>Streptophyta</taxon>
        <taxon>Embryophyta</taxon>
        <taxon>Tracheophyta</taxon>
        <taxon>Spermatophyta</taxon>
        <taxon>Magnoliopsida</taxon>
        <taxon>eudicotyledons</taxon>
        <taxon>Gunneridae</taxon>
        <taxon>Pentapetalae</taxon>
        <taxon>asterids</taxon>
        <taxon>campanulids</taxon>
        <taxon>Asterales</taxon>
        <taxon>Asteraceae</taxon>
        <taxon>Asteroideae</taxon>
        <taxon>Heliantheae alliance</taxon>
        <taxon>Madieae</taxon>
        <taxon>Madiinae</taxon>
        <taxon>Deinandra</taxon>
    </lineage>
</organism>
<proteinExistence type="predicted"/>
<comment type="caution">
    <text evidence="2">The sequence shown here is derived from an EMBL/GenBank/DDBJ whole genome shotgun (WGS) entry which is preliminary data.</text>
</comment>
<dbReference type="Proteomes" id="UP001408789">
    <property type="component" value="Unassembled WGS sequence"/>
</dbReference>
<feature type="region of interest" description="Disordered" evidence="1">
    <location>
        <begin position="1"/>
        <end position="49"/>
    </location>
</feature>
<accession>A0AAP0DNZ1</accession>
<feature type="compositionally biased region" description="Basic residues" evidence="1">
    <location>
        <begin position="1"/>
        <end position="12"/>
    </location>
</feature>
<feature type="compositionally biased region" description="Low complexity" evidence="1">
    <location>
        <begin position="17"/>
        <end position="46"/>
    </location>
</feature>
<dbReference type="Gene3D" id="2.40.50.140">
    <property type="entry name" value="Nucleic acid-binding proteins"/>
    <property type="match status" value="1"/>
</dbReference>
<dbReference type="InterPro" id="IPR012340">
    <property type="entry name" value="NA-bd_OB-fold"/>
</dbReference>
<reference evidence="2 3" key="1">
    <citation type="submission" date="2024-04" db="EMBL/GenBank/DDBJ databases">
        <title>The reference genome of an endangered Asteraceae, Deinandra increscens subsp. villosa, native to the Central Coast of California.</title>
        <authorList>
            <person name="Guilliams M."/>
            <person name="Hasenstab-Lehman K."/>
            <person name="Meyer R."/>
            <person name="Mcevoy S."/>
        </authorList>
    </citation>
    <scope>NUCLEOTIDE SEQUENCE [LARGE SCALE GENOMIC DNA]</scope>
    <source>
        <tissue evidence="2">Leaf</tissue>
    </source>
</reference>
<evidence type="ECO:0000313" key="3">
    <source>
        <dbReference type="Proteomes" id="UP001408789"/>
    </source>
</evidence>
<evidence type="ECO:0000256" key="1">
    <source>
        <dbReference type="SAM" id="MobiDB-lite"/>
    </source>
</evidence>